<dbReference type="Gene3D" id="3.10.129.10">
    <property type="entry name" value="Hotdog Thioesterase"/>
    <property type="match status" value="1"/>
</dbReference>
<organism evidence="1 2">
    <name type="scientific">Pseudovibrio ascidiaceicola</name>
    <dbReference type="NCBI Taxonomy" id="285279"/>
    <lineage>
        <taxon>Bacteria</taxon>
        <taxon>Pseudomonadati</taxon>
        <taxon>Pseudomonadota</taxon>
        <taxon>Alphaproteobacteria</taxon>
        <taxon>Hyphomicrobiales</taxon>
        <taxon>Stappiaceae</taxon>
        <taxon>Pseudovibrio</taxon>
    </lineage>
</organism>
<dbReference type="Proteomes" id="UP000199598">
    <property type="component" value="Unassembled WGS sequence"/>
</dbReference>
<dbReference type="InterPro" id="IPR050563">
    <property type="entry name" value="4-hydroxybenzoyl-CoA_TE"/>
</dbReference>
<sequence length="139" mass="15946">MFETYRGIVYPQQEDHMGHMNVAWYTSKFDEATWHMLAHIGITPAYIRESNKGMAALEITYKYLAEVSAGDLLVVRSEIKEMRDKTILFKHTMFDSITDTPVATMQAVGVHMDREIRKSCPLPAHARERYEALQPEPAA</sequence>
<accession>A0A1I4BRD3</accession>
<comment type="caution">
    <text evidence="1">The sequence shown here is derived from an EMBL/GenBank/DDBJ whole genome shotgun (WGS) entry which is preliminary data.</text>
</comment>
<dbReference type="PANTHER" id="PTHR31793:SF2">
    <property type="entry name" value="BLR1345 PROTEIN"/>
    <property type="match status" value="1"/>
</dbReference>
<dbReference type="SUPFAM" id="SSF54637">
    <property type="entry name" value="Thioesterase/thiol ester dehydrase-isomerase"/>
    <property type="match status" value="1"/>
</dbReference>
<dbReference type="EMBL" id="FOSK01000008">
    <property type="protein sequence ID" value="SFK70546.1"/>
    <property type="molecule type" value="Genomic_DNA"/>
</dbReference>
<reference evidence="1 2" key="1">
    <citation type="submission" date="2016-10" db="EMBL/GenBank/DDBJ databases">
        <authorList>
            <person name="Varghese N."/>
            <person name="Submissions S."/>
        </authorList>
    </citation>
    <scope>NUCLEOTIDE SEQUENCE [LARGE SCALE GENOMIC DNA]</scope>
    <source>
        <strain evidence="1 2">DSM 16392</strain>
    </source>
</reference>
<name>A0A1I4BRD3_9HYPH</name>
<dbReference type="RefSeq" id="WP_093520862.1">
    <property type="nucleotide sequence ID" value="NZ_FOSK01000008.1"/>
</dbReference>
<dbReference type="InterPro" id="IPR029069">
    <property type="entry name" value="HotDog_dom_sf"/>
</dbReference>
<proteinExistence type="predicted"/>
<keyword evidence="2" id="KW-1185">Reference proteome</keyword>
<dbReference type="CDD" id="cd00586">
    <property type="entry name" value="4HBT"/>
    <property type="match status" value="1"/>
</dbReference>
<protein>
    <submittedName>
        <fullName evidence="1">(3S)-malyl-CoA thioesterase</fullName>
    </submittedName>
</protein>
<gene>
    <name evidence="1" type="ORF">SAMN04488518_10874</name>
</gene>
<evidence type="ECO:0000313" key="2">
    <source>
        <dbReference type="Proteomes" id="UP000199598"/>
    </source>
</evidence>
<dbReference type="Pfam" id="PF13279">
    <property type="entry name" value="4HBT_2"/>
    <property type="match status" value="1"/>
</dbReference>
<evidence type="ECO:0000313" key="1">
    <source>
        <dbReference type="EMBL" id="SFK70546.1"/>
    </source>
</evidence>
<dbReference type="PANTHER" id="PTHR31793">
    <property type="entry name" value="4-HYDROXYBENZOYL-COA THIOESTERASE FAMILY MEMBER"/>
    <property type="match status" value="1"/>
</dbReference>